<proteinExistence type="predicted"/>
<dbReference type="EMBL" id="CDMZ01005453">
    <property type="protein sequence ID" value="CEM52967.1"/>
    <property type="molecule type" value="Genomic_DNA"/>
</dbReference>
<protein>
    <recommendedName>
        <fullName evidence="3">3'-5' exonuclease domain-containing protein</fullName>
    </recommendedName>
</protein>
<evidence type="ECO:0008006" key="3">
    <source>
        <dbReference type="Google" id="ProtNLM"/>
    </source>
</evidence>
<organism evidence="2">
    <name type="scientific">Chromera velia CCMP2878</name>
    <dbReference type="NCBI Taxonomy" id="1169474"/>
    <lineage>
        <taxon>Eukaryota</taxon>
        <taxon>Sar</taxon>
        <taxon>Alveolata</taxon>
        <taxon>Colpodellida</taxon>
        <taxon>Chromeraceae</taxon>
        <taxon>Chromera</taxon>
    </lineage>
</organism>
<feature type="region of interest" description="Disordered" evidence="1">
    <location>
        <begin position="433"/>
        <end position="525"/>
    </location>
</feature>
<dbReference type="VEuPathDB" id="CryptoDB:Cvel_11639"/>
<dbReference type="AlphaFoldDB" id="A0A0G4I7A2"/>
<dbReference type="Gene3D" id="3.30.420.10">
    <property type="entry name" value="Ribonuclease H-like superfamily/Ribonuclease H"/>
    <property type="match status" value="1"/>
</dbReference>
<evidence type="ECO:0000313" key="2">
    <source>
        <dbReference type="EMBL" id="CEM52967.1"/>
    </source>
</evidence>
<feature type="compositionally biased region" description="Gly residues" evidence="1">
    <location>
        <begin position="178"/>
        <end position="187"/>
    </location>
</feature>
<sequence length="525" mass="56882">MRHAEETGKGLGALKQECRTLMDSIGLTNAIGVVERAGVRSATVVFLGLLLDSRDMSKQSKKVLRQRITPVLEAQHIDISSEFPKKAAEAEDNAARYIASKNSVEEGLAMTDGDPRMTAALGCAYAQKKKWEAASQCLLRLPDPTDRQVTVAERNAILRLQKRAQNIHVGVNSEKGGGKNGETAGKGGKGETADSLSLQSFGWQRRETVMVSSASSSSSSSSSSTAAEGSLEGSGIECFQGLEGVEWIDTLEGLQKLCEEFESFSNTEDGALLGVDLEWRPQLLPPLFDNRARGADLLQLAFLSPKQVAQINQAVSTITALPIDPPHTLPHPRVFLIDLFTLKRSNESTGAAEKVLTIFSSKFPTKVGVDFFRGDWDHLKNLLPTGYTHTPSPASQWDTWPSAFSGPKAWTWARRLRRVVGFHPPSSRLLPVAMAQGVRTERDRVQGSPEAGRECPPPPPRHQTQHDQNPQRVTAELQDKKAEQPLIQADPAASASAGGASQNHSSSLSLHGTPSDKETSTCVLQ</sequence>
<accession>A0A0G4I7A2</accession>
<dbReference type="GO" id="GO:0003676">
    <property type="term" value="F:nucleic acid binding"/>
    <property type="evidence" value="ECO:0007669"/>
    <property type="project" value="InterPro"/>
</dbReference>
<evidence type="ECO:0000256" key="1">
    <source>
        <dbReference type="SAM" id="MobiDB-lite"/>
    </source>
</evidence>
<feature type="compositionally biased region" description="Low complexity" evidence="1">
    <location>
        <begin position="489"/>
        <end position="507"/>
    </location>
</feature>
<feature type="region of interest" description="Disordered" evidence="1">
    <location>
        <begin position="168"/>
        <end position="194"/>
    </location>
</feature>
<gene>
    <name evidence="2" type="ORF">Cvel_11639</name>
</gene>
<reference evidence="2" key="1">
    <citation type="submission" date="2014-11" db="EMBL/GenBank/DDBJ databases">
        <authorList>
            <person name="Otto D Thomas"/>
            <person name="Naeem Raeece"/>
        </authorList>
    </citation>
    <scope>NUCLEOTIDE SEQUENCE</scope>
</reference>
<dbReference type="InterPro" id="IPR036397">
    <property type="entry name" value="RNaseH_sf"/>
</dbReference>
<name>A0A0G4I7A2_9ALVE</name>